<evidence type="ECO:0000313" key="2">
    <source>
        <dbReference type="EMBL" id="PGH33504.1"/>
    </source>
</evidence>
<dbReference type="InterPro" id="IPR027417">
    <property type="entry name" value="P-loop_NTPase"/>
</dbReference>
<feature type="region of interest" description="Disordered" evidence="1">
    <location>
        <begin position="41"/>
        <end position="64"/>
    </location>
</feature>
<reference evidence="2 3" key="1">
    <citation type="submission" date="2017-10" db="EMBL/GenBank/DDBJ databases">
        <title>Comparative genomics in systemic dimorphic fungi from Ajellomycetaceae.</title>
        <authorList>
            <person name="Munoz J.F."/>
            <person name="Mcewen J.G."/>
            <person name="Clay O.K."/>
            <person name="Cuomo C.A."/>
        </authorList>
    </citation>
    <scope>NUCLEOTIDE SEQUENCE [LARGE SCALE GENOMIC DNA]</scope>
    <source>
        <strain evidence="2 3">UAMH4076</strain>
    </source>
</reference>
<gene>
    <name evidence="2" type="ORF">GX50_03660</name>
</gene>
<comment type="caution">
    <text evidence="2">The sequence shown here is derived from an EMBL/GenBank/DDBJ whole genome shotgun (WGS) entry which is preliminary data.</text>
</comment>
<sequence length="64" mass="7137">MKSRSTLSDTQESKTGGMAETRPESLVPEVNGIIYMVNANDPGRFQESKDKLHAPPSKRKKSKF</sequence>
<organism evidence="2 3">
    <name type="scientific">[Emmonsia] crescens</name>
    <dbReference type="NCBI Taxonomy" id="73230"/>
    <lineage>
        <taxon>Eukaryota</taxon>
        <taxon>Fungi</taxon>
        <taxon>Dikarya</taxon>
        <taxon>Ascomycota</taxon>
        <taxon>Pezizomycotina</taxon>
        <taxon>Eurotiomycetes</taxon>
        <taxon>Eurotiomycetidae</taxon>
        <taxon>Onygenales</taxon>
        <taxon>Ajellomycetaceae</taxon>
        <taxon>Emergomyces</taxon>
    </lineage>
</organism>
<evidence type="ECO:0000256" key="1">
    <source>
        <dbReference type="SAM" id="MobiDB-lite"/>
    </source>
</evidence>
<dbReference type="Proteomes" id="UP000226031">
    <property type="component" value="Unassembled WGS sequence"/>
</dbReference>
<dbReference type="AlphaFoldDB" id="A0A2B7ZAN8"/>
<name>A0A2B7ZAN8_9EURO</name>
<proteinExistence type="predicted"/>
<protein>
    <submittedName>
        <fullName evidence="2">Uncharacterized protein</fullName>
    </submittedName>
</protein>
<feature type="compositionally biased region" description="Basic and acidic residues" evidence="1">
    <location>
        <begin position="44"/>
        <end position="53"/>
    </location>
</feature>
<dbReference type="Gene3D" id="3.40.50.300">
    <property type="entry name" value="P-loop containing nucleotide triphosphate hydrolases"/>
    <property type="match status" value="1"/>
</dbReference>
<keyword evidence="3" id="KW-1185">Reference proteome</keyword>
<feature type="compositionally biased region" description="Polar residues" evidence="1">
    <location>
        <begin position="1"/>
        <end position="14"/>
    </location>
</feature>
<accession>A0A2B7ZAN8</accession>
<evidence type="ECO:0000313" key="3">
    <source>
        <dbReference type="Proteomes" id="UP000226031"/>
    </source>
</evidence>
<dbReference type="EMBL" id="PDND01000061">
    <property type="protein sequence ID" value="PGH33504.1"/>
    <property type="molecule type" value="Genomic_DNA"/>
</dbReference>
<feature type="region of interest" description="Disordered" evidence="1">
    <location>
        <begin position="1"/>
        <end position="29"/>
    </location>
</feature>